<comment type="caution">
    <text evidence="1">The sequence shown here is derived from an EMBL/GenBank/DDBJ whole genome shotgun (WGS) entry which is preliminary data.</text>
</comment>
<evidence type="ECO:0000313" key="2">
    <source>
        <dbReference type="Proteomes" id="UP000273405"/>
    </source>
</evidence>
<dbReference type="OrthoDB" id="5507089at2"/>
<name>A0A3A8MW77_9BACT</name>
<dbReference type="RefSeq" id="WP_120629848.1">
    <property type="nucleotide sequence ID" value="NZ_RAWG01000392.1"/>
</dbReference>
<dbReference type="Proteomes" id="UP000273405">
    <property type="component" value="Unassembled WGS sequence"/>
</dbReference>
<dbReference type="AlphaFoldDB" id="A0A3A8MW77"/>
<gene>
    <name evidence="1" type="ORF">D7X12_36645</name>
</gene>
<evidence type="ECO:0000313" key="1">
    <source>
        <dbReference type="EMBL" id="RKH32975.1"/>
    </source>
</evidence>
<dbReference type="EMBL" id="RAWG01000392">
    <property type="protein sequence ID" value="RKH32975.1"/>
    <property type="molecule type" value="Genomic_DNA"/>
</dbReference>
<dbReference type="PROSITE" id="PS51257">
    <property type="entry name" value="PROKAR_LIPOPROTEIN"/>
    <property type="match status" value="1"/>
</dbReference>
<evidence type="ECO:0008006" key="3">
    <source>
        <dbReference type="Google" id="ProtNLM"/>
    </source>
</evidence>
<proteinExistence type="predicted"/>
<reference evidence="2" key="1">
    <citation type="submission" date="2018-09" db="EMBL/GenBank/DDBJ databases">
        <authorList>
            <person name="Livingstone P.G."/>
            <person name="Whitworth D.E."/>
        </authorList>
    </citation>
    <scope>NUCLEOTIDE SEQUENCE [LARGE SCALE GENOMIC DNA]</scope>
    <source>
        <strain evidence="2">CA040B</strain>
    </source>
</reference>
<organism evidence="1 2">
    <name type="scientific">Corallococcus sicarius</name>
    <dbReference type="NCBI Taxonomy" id="2316726"/>
    <lineage>
        <taxon>Bacteria</taxon>
        <taxon>Pseudomonadati</taxon>
        <taxon>Myxococcota</taxon>
        <taxon>Myxococcia</taxon>
        <taxon>Myxococcales</taxon>
        <taxon>Cystobacterineae</taxon>
        <taxon>Myxococcaceae</taxon>
        <taxon>Corallococcus</taxon>
    </lineage>
</organism>
<accession>A0A3A8MW77</accession>
<sequence>MMKHASPWMVVCVAGLVLGCGGPPEDPPSEVPEGQQDALISQTLIRALPDGTLSQETTFITRAEQRAQIEAREALFRNRGEGVTQQDLDDLAIDGGCAGSSLWLFDQPARRGRQLCLYKQAGAPVAWLDLGTVTRYWDGVRFVRWSGAVRSLWSGVHPGSLMYCTATLCYASPYQNFNANQPMDTLTASASQLNWAYLYDP</sequence>
<protein>
    <recommendedName>
        <fullName evidence="3">Lipoprotein</fullName>
    </recommendedName>
</protein>
<keyword evidence="2" id="KW-1185">Reference proteome</keyword>